<evidence type="ECO:0000256" key="10">
    <source>
        <dbReference type="PROSITE-ProRule" id="PRU00169"/>
    </source>
</evidence>
<evidence type="ECO:0000313" key="14">
    <source>
        <dbReference type="EMBL" id="MEQ2441550.1"/>
    </source>
</evidence>
<dbReference type="SUPFAM" id="SSF46689">
    <property type="entry name" value="Homeodomain-like"/>
    <property type="match status" value="2"/>
</dbReference>
<dbReference type="InterPro" id="IPR018060">
    <property type="entry name" value="HTH_AraC"/>
</dbReference>
<feature type="coiled-coil region" evidence="11">
    <location>
        <begin position="109"/>
        <end position="143"/>
    </location>
</feature>
<evidence type="ECO:0000313" key="15">
    <source>
        <dbReference type="Proteomes" id="UP001489509"/>
    </source>
</evidence>
<keyword evidence="7" id="KW-0238">DNA-binding</keyword>
<evidence type="ECO:0000256" key="9">
    <source>
        <dbReference type="ARBA" id="ARBA00024867"/>
    </source>
</evidence>
<evidence type="ECO:0000256" key="2">
    <source>
        <dbReference type="ARBA" id="ARBA00018672"/>
    </source>
</evidence>
<evidence type="ECO:0000256" key="11">
    <source>
        <dbReference type="SAM" id="Coils"/>
    </source>
</evidence>
<dbReference type="SMART" id="SM00448">
    <property type="entry name" value="REC"/>
    <property type="match status" value="1"/>
</dbReference>
<evidence type="ECO:0000256" key="6">
    <source>
        <dbReference type="ARBA" id="ARBA00023015"/>
    </source>
</evidence>
<evidence type="ECO:0000256" key="1">
    <source>
        <dbReference type="ARBA" id="ARBA00004496"/>
    </source>
</evidence>
<keyword evidence="4 10" id="KW-0597">Phosphoprotein</keyword>
<keyword evidence="6" id="KW-0805">Transcription regulation</keyword>
<dbReference type="PRINTS" id="PR00032">
    <property type="entry name" value="HTHARAC"/>
</dbReference>
<dbReference type="SUPFAM" id="SSF52172">
    <property type="entry name" value="CheY-like"/>
    <property type="match status" value="1"/>
</dbReference>
<keyword evidence="3" id="KW-0963">Cytoplasm</keyword>
<evidence type="ECO:0000259" key="13">
    <source>
        <dbReference type="PROSITE" id="PS50110"/>
    </source>
</evidence>
<keyword evidence="8" id="KW-0804">Transcription</keyword>
<dbReference type="SMART" id="SM00342">
    <property type="entry name" value="HTH_ARAC"/>
    <property type="match status" value="1"/>
</dbReference>
<dbReference type="Gene3D" id="1.10.10.60">
    <property type="entry name" value="Homeodomain-like"/>
    <property type="match status" value="2"/>
</dbReference>
<evidence type="ECO:0000256" key="8">
    <source>
        <dbReference type="ARBA" id="ARBA00023163"/>
    </source>
</evidence>
<dbReference type="Pfam" id="PF17853">
    <property type="entry name" value="GGDEF_2"/>
    <property type="match status" value="1"/>
</dbReference>
<dbReference type="PROSITE" id="PS01124">
    <property type="entry name" value="HTH_ARAC_FAMILY_2"/>
    <property type="match status" value="1"/>
</dbReference>
<dbReference type="Gene3D" id="3.40.50.2300">
    <property type="match status" value="1"/>
</dbReference>
<evidence type="ECO:0000256" key="4">
    <source>
        <dbReference type="ARBA" id="ARBA00022553"/>
    </source>
</evidence>
<proteinExistence type="predicted"/>
<dbReference type="PANTHER" id="PTHR42713:SF3">
    <property type="entry name" value="TRANSCRIPTIONAL REGULATORY PROTEIN HPTR"/>
    <property type="match status" value="1"/>
</dbReference>
<dbReference type="PANTHER" id="PTHR42713">
    <property type="entry name" value="HISTIDINE KINASE-RELATED"/>
    <property type="match status" value="1"/>
</dbReference>
<reference evidence="14 15" key="1">
    <citation type="submission" date="2024-03" db="EMBL/GenBank/DDBJ databases">
        <title>Human intestinal bacterial collection.</title>
        <authorList>
            <person name="Pauvert C."/>
            <person name="Hitch T.C.A."/>
            <person name="Clavel T."/>
        </authorList>
    </citation>
    <scope>NUCLEOTIDE SEQUENCE [LARGE SCALE GENOMIC DNA]</scope>
    <source>
        <strain evidence="14 15">CLA-JM-H44</strain>
    </source>
</reference>
<sequence>MYKLIFADDERIVREGIQKIIDWEQCGFTVTGFCENGMEVLELVEAECPDVIITDIKMPVLDGIELSRRVRQKYKDVKILFVTGFDDFSYAKSAIDLDVSEYILKPISAAGMTKTLLKLKEQLDAEKEEKRGVEHLRASLQRELPLLRSTFLNWLISENCTREEAEYRRDFYAVEELSGSMYLPLAVSVDSFANEKRGFSEEDQELSRYAILNIVEEIVRARKLGVCFMQGERIAVIGCLKNESLFRLKNESLDAAEEIRWSIEKYLNFTVTVGVGSACEHLEEIRGAYQRAVNALEYRISLGPNRVICVEDLEPGRPQTEKTDKLEASLVAAIRSNDEGEIRKIVPLLYTGYVKRGASLSSIKGTTIVLMVILLREFSLSDDQPFSLDEKQMNEILSIQSVQGLCERMLQFSLDKARGISAGRQENNQHIVEQAKEYIKQNYSDTDLTLTTISNHLFISPSYFTYIFKKNTGSTFGTYLMKTRMEAAHRLLMDTSMKNFEISERTGFSDPRYFSFCFKKYYGMTPSEYRKKNQNGQV</sequence>
<gene>
    <name evidence="14" type="ORF">WMO26_11995</name>
</gene>
<evidence type="ECO:0000259" key="12">
    <source>
        <dbReference type="PROSITE" id="PS01124"/>
    </source>
</evidence>
<accession>A0ABV1E2K8</accession>
<dbReference type="CDD" id="cd17536">
    <property type="entry name" value="REC_YesN-like"/>
    <property type="match status" value="1"/>
</dbReference>
<dbReference type="InterPro" id="IPR041522">
    <property type="entry name" value="CdaR_GGDEF"/>
</dbReference>
<dbReference type="InterPro" id="IPR009057">
    <property type="entry name" value="Homeodomain-like_sf"/>
</dbReference>
<dbReference type="Proteomes" id="UP001489509">
    <property type="component" value="Unassembled WGS sequence"/>
</dbReference>
<protein>
    <recommendedName>
        <fullName evidence="2">Stage 0 sporulation protein A homolog</fullName>
    </recommendedName>
</protein>
<dbReference type="Pfam" id="PF12833">
    <property type="entry name" value="HTH_18"/>
    <property type="match status" value="1"/>
</dbReference>
<feature type="modified residue" description="4-aspartylphosphate" evidence="10">
    <location>
        <position position="55"/>
    </location>
</feature>
<dbReference type="InterPro" id="IPR020449">
    <property type="entry name" value="Tscrpt_reg_AraC-type_HTH"/>
</dbReference>
<comment type="caution">
    <text evidence="14">The sequence shown here is derived from an EMBL/GenBank/DDBJ whole genome shotgun (WGS) entry which is preliminary data.</text>
</comment>
<name>A0ABV1E2K8_9FIRM</name>
<dbReference type="EMBL" id="JBBMFD010000029">
    <property type="protein sequence ID" value="MEQ2441550.1"/>
    <property type="molecule type" value="Genomic_DNA"/>
</dbReference>
<feature type="domain" description="HTH araC/xylS-type" evidence="12">
    <location>
        <begin position="433"/>
        <end position="532"/>
    </location>
</feature>
<keyword evidence="15" id="KW-1185">Reference proteome</keyword>
<dbReference type="InterPro" id="IPR001789">
    <property type="entry name" value="Sig_transdc_resp-reg_receiver"/>
</dbReference>
<evidence type="ECO:0000256" key="5">
    <source>
        <dbReference type="ARBA" id="ARBA00023012"/>
    </source>
</evidence>
<dbReference type="PROSITE" id="PS50110">
    <property type="entry name" value="RESPONSE_REGULATORY"/>
    <property type="match status" value="1"/>
</dbReference>
<comment type="function">
    <text evidence="9">May play the central regulatory role in sporulation. It may be an element of the effector pathway responsible for the activation of sporulation genes in response to nutritional stress. Spo0A may act in concert with spo0H (a sigma factor) to control the expression of some genes that are critical to the sporulation process.</text>
</comment>
<dbReference type="Pfam" id="PF00072">
    <property type="entry name" value="Response_reg"/>
    <property type="match status" value="1"/>
</dbReference>
<dbReference type="InterPro" id="IPR051552">
    <property type="entry name" value="HptR"/>
</dbReference>
<keyword evidence="11" id="KW-0175">Coiled coil</keyword>
<comment type="subcellular location">
    <subcellularLocation>
        <location evidence="1">Cytoplasm</location>
    </subcellularLocation>
</comment>
<organism evidence="14 15">
    <name type="scientific">Solibaculum intestinale</name>
    <dbReference type="NCBI Taxonomy" id="3133165"/>
    <lineage>
        <taxon>Bacteria</taxon>
        <taxon>Bacillati</taxon>
        <taxon>Bacillota</taxon>
        <taxon>Clostridia</taxon>
        <taxon>Eubacteriales</taxon>
        <taxon>Oscillospiraceae</taxon>
        <taxon>Solibaculum</taxon>
    </lineage>
</organism>
<dbReference type="RefSeq" id="WP_349220702.1">
    <property type="nucleotide sequence ID" value="NZ_JBBMFD010000029.1"/>
</dbReference>
<evidence type="ECO:0000256" key="3">
    <source>
        <dbReference type="ARBA" id="ARBA00022490"/>
    </source>
</evidence>
<feature type="domain" description="Response regulatory" evidence="13">
    <location>
        <begin position="3"/>
        <end position="120"/>
    </location>
</feature>
<keyword evidence="5" id="KW-0902">Two-component regulatory system</keyword>
<dbReference type="InterPro" id="IPR011006">
    <property type="entry name" value="CheY-like_superfamily"/>
</dbReference>
<evidence type="ECO:0000256" key="7">
    <source>
        <dbReference type="ARBA" id="ARBA00023125"/>
    </source>
</evidence>